<keyword evidence="3" id="KW-0539">Nucleus</keyword>
<comment type="similarity">
    <text evidence="2">Belongs to the THOC5 family.</text>
</comment>
<dbReference type="InterPro" id="IPR019163">
    <property type="entry name" value="THO_Thoc5"/>
</dbReference>
<dbReference type="OrthoDB" id="20582at2759"/>
<accession>A0A0N8DB56</accession>
<dbReference type="AlphaFoldDB" id="A0A0N8DB56"/>
<name>A0A0N8DB56_9CRUS</name>
<dbReference type="GO" id="GO:0006406">
    <property type="term" value="P:mRNA export from nucleus"/>
    <property type="evidence" value="ECO:0007669"/>
    <property type="project" value="TreeGrafter"/>
</dbReference>
<dbReference type="PANTHER" id="PTHR13375:SF3">
    <property type="entry name" value="THO COMPLEX SUBUNIT 5 HOMOLOG"/>
    <property type="match status" value="1"/>
</dbReference>
<evidence type="ECO:0000256" key="4">
    <source>
        <dbReference type="SAM" id="Coils"/>
    </source>
</evidence>
<evidence type="ECO:0000256" key="3">
    <source>
        <dbReference type="ARBA" id="ARBA00023242"/>
    </source>
</evidence>
<dbReference type="PANTHER" id="PTHR13375">
    <property type="entry name" value="FMS INTERACTING PROTEIN"/>
    <property type="match status" value="1"/>
</dbReference>
<evidence type="ECO:0000256" key="2">
    <source>
        <dbReference type="ARBA" id="ARBA00008044"/>
    </source>
</evidence>
<comment type="subcellular location">
    <subcellularLocation>
        <location evidence="1">Nucleus</location>
    </subcellularLocation>
</comment>
<dbReference type="GO" id="GO:0000445">
    <property type="term" value="C:THO complex part of transcription export complex"/>
    <property type="evidence" value="ECO:0007669"/>
    <property type="project" value="TreeGrafter"/>
</dbReference>
<evidence type="ECO:0000313" key="5">
    <source>
        <dbReference type="EMBL" id="JAN37990.1"/>
    </source>
</evidence>
<organism evidence="5">
    <name type="scientific">Daphnia magna</name>
    <dbReference type="NCBI Taxonomy" id="35525"/>
    <lineage>
        <taxon>Eukaryota</taxon>
        <taxon>Metazoa</taxon>
        <taxon>Ecdysozoa</taxon>
        <taxon>Arthropoda</taxon>
        <taxon>Crustacea</taxon>
        <taxon>Branchiopoda</taxon>
        <taxon>Diplostraca</taxon>
        <taxon>Cladocera</taxon>
        <taxon>Anomopoda</taxon>
        <taxon>Daphniidae</taxon>
        <taxon>Daphnia</taxon>
    </lineage>
</organism>
<dbReference type="EMBL" id="GDIQ01056747">
    <property type="protein sequence ID" value="JAN37990.1"/>
    <property type="molecule type" value="Transcribed_RNA"/>
</dbReference>
<proteinExistence type="inferred from homology"/>
<feature type="coiled-coil region" evidence="4">
    <location>
        <begin position="198"/>
        <end position="232"/>
    </location>
</feature>
<sequence>MSKISKRIESESVKQDTKKNKNELSILAVANKVKESSKNFMEIEEKEVESRTGENDLKMFKETCSEVRRLMTDILKLKVSGKTDEETKKKIMEKRVEASLLFVTLKKLNRIDKLRLKKARDTTHDAKQRVDSFHLQLENLLYEVFHLKKEVDKCLEFKSKDEDIELVPVEEFYQEAPPSISKTELTKSNQHKLTLARLEWEFEQRKRLSEQCRNLEQNREKASNEIAQKQKQLESLLPRLNSILESTRPLQEELNLPVERIKFQKELALLLPDPLYILYSQIKAFIEACVLFYSDPSLQISIEGGMEDALNFGSKNKTGLDEILEDVDSAESDMEAEYETNKRTVTSNKMKTDWQLTRHPLRIQLTVERVVINFAYLITLNIVVVDCKPLQRDNGIDQHCIIDNLLSEIFPNDHGDESPNWVNCFQARSMVNGKINEQGKPYLWAQRLAGLDFNGVVKSTPQTFINTEFVETVVVALKNRINYRFQFVKVLHLLEKGELNLNQDSNAAFPATIYSRLVSWAPSSYEECIVTSKNLDQLLNFLEINPKALMFFKATIERESAKLLAIFVVPVDYPNSAPICSLELLWNGKHTRENSEIIRGIEAEVNVSINELPPQHKIDILIVQLKKLTLHLDLITEIDGQLMKRGGGSWQSQAKPEFSAEKMIPQLIKGHDRTFPTKYDAGSGFFLHQ</sequence>
<dbReference type="GO" id="GO:0003729">
    <property type="term" value="F:mRNA binding"/>
    <property type="evidence" value="ECO:0007669"/>
    <property type="project" value="TreeGrafter"/>
</dbReference>
<dbReference type="EMBL" id="GDIQ01041378">
    <property type="protein sequence ID" value="JAN53359.1"/>
    <property type="molecule type" value="Transcribed_RNA"/>
</dbReference>
<protein>
    <submittedName>
        <fullName evidence="5">THO complex subunit</fullName>
    </submittedName>
</protein>
<dbReference type="Pfam" id="PF09766">
    <property type="entry name" value="FmiP_Thoc5"/>
    <property type="match status" value="1"/>
</dbReference>
<reference evidence="5" key="1">
    <citation type="submission" date="2015-10" db="EMBL/GenBank/DDBJ databases">
        <title>EvidentialGene: Evidence-directed Construction of Complete mRNA Transcriptomes without Genomes.</title>
        <authorList>
            <person name="Gilbert D.G."/>
        </authorList>
    </citation>
    <scope>NUCLEOTIDE SEQUENCE</scope>
</reference>
<evidence type="ECO:0000256" key="1">
    <source>
        <dbReference type="ARBA" id="ARBA00004123"/>
    </source>
</evidence>
<keyword evidence="4" id="KW-0175">Coiled coil</keyword>